<feature type="region of interest" description="Disordered" evidence="1">
    <location>
        <begin position="7"/>
        <end position="30"/>
    </location>
</feature>
<name>A0AAV4ARW2_9GAST</name>
<feature type="compositionally biased region" description="Polar residues" evidence="1">
    <location>
        <begin position="252"/>
        <end position="263"/>
    </location>
</feature>
<comment type="caution">
    <text evidence="2">The sequence shown here is derived from an EMBL/GenBank/DDBJ whole genome shotgun (WGS) entry which is preliminary data.</text>
</comment>
<feature type="compositionally biased region" description="Basic and acidic residues" evidence="1">
    <location>
        <begin position="457"/>
        <end position="473"/>
    </location>
</feature>
<feature type="compositionally biased region" description="Basic and acidic residues" evidence="1">
    <location>
        <begin position="274"/>
        <end position="294"/>
    </location>
</feature>
<feature type="compositionally biased region" description="Polar residues" evidence="1">
    <location>
        <begin position="809"/>
        <end position="819"/>
    </location>
</feature>
<proteinExistence type="predicted"/>
<sequence>MIPLVVHSLKGSHSVSNRTRTLSTDPHTRVQKPTKAMMDHRYYENETANTNNYNLTEEPPEGRQSAMYPIAIVPVKRDLETRRLSRPSSAGNATKSFSRVLTLPRNSLVRVSRANAGNRKDSFRISTETAAARPIQVEKMRVATSQQNPPRISISPVEVKVCEDPTEDTAKSFAAPNPGSRGSVNIRTSKYLSPGHPIYYLTPDGQFAKIVHGDGDSIVKDYPPPNGQELARKMTIRSIADKHSSYPDVAAKTSQQLPTQKSYSGLKLEPSNAEAREKNSDSADLRKKVDRGTNTEKNLGWYEDGAKEAQDVKKGVSFSLIDSVSPYNRQYVGPEDGSGSPVKDFPRDTEICRDPRIRFSSRGSDSPLPLKSVPKSPGEDSSQIRSPPDSDIFQNKLKGAPQLSIDFEKWCEDLYGKKKPQSNSTRAGVQFTHSDSETPEKKPITSILRKKQSTVENNERSDYESFDASDLKKSLNPGREASDPDKLRSQDNFDEPYLRKSLSSGREASDPDKLRSQDNFDVPYLRKSLSSGREASDPDKLRPHESFDALRSERSQASDLEKLALQTDSLPSDSRIQEGERDEEFAASKRVASKTHALPTDGITQSKLSIPGGDVVTSPSVKDVANDEQRLNDTKRYPEESASPSLKDLRAAEAALQFLKPTIAESASKFFNPSTQPLQQLFGEEPPDNRKPRAYFYNAFVLGENVLPYPAVPDDRFLDTEKAITVPRQDECSADAAPEVLRRSWRFKRLRDTGGQWPREPLALSPEKPIAGSGKQKMPVGSQNPALGKKSSKDSDVDGKTGSARNPKRNLSTFLDHSQAQRFGRGVKPELKFKLKLELELETETGRSLQILEWVR</sequence>
<reference evidence="2 3" key="1">
    <citation type="journal article" date="2021" name="Elife">
        <title>Chloroplast acquisition without the gene transfer in kleptoplastic sea slugs, Plakobranchus ocellatus.</title>
        <authorList>
            <person name="Maeda T."/>
            <person name="Takahashi S."/>
            <person name="Yoshida T."/>
            <person name="Shimamura S."/>
            <person name="Takaki Y."/>
            <person name="Nagai Y."/>
            <person name="Toyoda A."/>
            <person name="Suzuki Y."/>
            <person name="Arimoto A."/>
            <person name="Ishii H."/>
            <person name="Satoh N."/>
            <person name="Nishiyama T."/>
            <person name="Hasebe M."/>
            <person name="Maruyama T."/>
            <person name="Minagawa J."/>
            <person name="Obokata J."/>
            <person name="Shigenobu S."/>
        </authorList>
    </citation>
    <scope>NUCLEOTIDE SEQUENCE [LARGE SCALE GENOMIC DNA]</scope>
</reference>
<feature type="region of interest" description="Disordered" evidence="1">
    <location>
        <begin position="327"/>
        <end position="395"/>
    </location>
</feature>
<feature type="compositionally biased region" description="Basic and acidic residues" evidence="1">
    <location>
        <begin position="575"/>
        <end position="587"/>
    </location>
</feature>
<feature type="compositionally biased region" description="Basic and acidic residues" evidence="1">
    <location>
        <begin position="434"/>
        <end position="443"/>
    </location>
</feature>
<feature type="compositionally biased region" description="Polar residues" evidence="1">
    <location>
        <begin position="11"/>
        <end position="25"/>
    </location>
</feature>
<organism evidence="2 3">
    <name type="scientific">Plakobranchus ocellatus</name>
    <dbReference type="NCBI Taxonomy" id="259542"/>
    <lineage>
        <taxon>Eukaryota</taxon>
        <taxon>Metazoa</taxon>
        <taxon>Spiralia</taxon>
        <taxon>Lophotrochozoa</taxon>
        <taxon>Mollusca</taxon>
        <taxon>Gastropoda</taxon>
        <taxon>Heterobranchia</taxon>
        <taxon>Euthyneura</taxon>
        <taxon>Panpulmonata</taxon>
        <taxon>Sacoglossa</taxon>
        <taxon>Placobranchoidea</taxon>
        <taxon>Plakobranchidae</taxon>
        <taxon>Plakobranchus</taxon>
    </lineage>
</organism>
<dbReference type="Proteomes" id="UP000735302">
    <property type="component" value="Unassembled WGS sequence"/>
</dbReference>
<feature type="compositionally biased region" description="Polar residues" evidence="1">
    <location>
        <begin position="421"/>
        <end position="433"/>
    </location>
</feature>
<gene>
    <name evidence="2" type="ORF">PoB_003703900</name>
</gene>
<evidence type="ECO:0000256" key="1">
    <source>
        <dbReference type="SAM" id="MobiDB-lite"/>
    </source>
</evidence>
<accession>A0AAV4ARW2</accession>
<feature type="compositionally biased region" description="Basic and acidic residues" evidence="1">
    <location>
        <begin position="480"/>
        <end position="491"/>
    </location>
</feature>
<feature type="compositionally biased region" description="Basic and acidic residues" evidence="1">
    <location>
        <begin position="534"/>
        <end position="562"/>
    </location>
</feature>
<keyword evidence="3" id="KW-1185">Reference proteome</keyword>
<feature type="compositionally biased region" description="Basic and acidic residues" evidence="1">
    <location>
        <begin position="507"/>
        <end position="518"/>
    </location>
</feature>
<evidence type="ECO:0000313" key="3">
    <source>
        <dbReference type="Proteomes" id="UP000735302"/>
    </source>
</evidence>
<dbReference type="EMBL" id="BLXT01004186">
    <property type="protein sequence ID" value="GFO10534.1"/>
    <property type="molecule type" value="Genomic_DNA"/>
</dbReference>
<feature type="region of interest" description="Disordered" evidence="1">
    <location>
        <begin position="417"/>
        <end position="646"/>
    </location>
</feature>
<feature type="region of interest" description="Disordered" evidence="1">
    <location>
        <begin position="245"/>
        <end position="302"/>
    </location>
</feature>
<feature type="compositionally biased region" description="Basic and acidic residues" evidence="1">
    <location>
        <begin position="344"/>
        <end position="357"/>
    </location>
</feature>
<feature type="region of interest" description="Disordered" evidence="1">
    <location>
        <begin position="756"/>
        <end position="819"/>
    </location>
</feature>
<feature type="compositionally biased region" description="Low complexity" evidence="1">
    <location>
        <begin position="364"/>
        <end position="376"/>
    </location>
</feature>
<protein>
    <submittedName>
        <fullName evidence="2">Uncharacterized protein</fullName>
    </submittedName>
</protein>
<dbReference type="AlphaFoldDB" id="A0AAV4ARW2"/>
<evidence type="ECO:0000313" key="2">
    <source>
        <dbReference type="EMBL" id="GFO10534.1"/>
    </source>
</evidence>
<feature type="compositionally biased region" description="Basic and acidic residues" evidence="1">
    <location>
        <begin position="624"/>
        <end position="639"/>
    </location>
</feature>